<sequence>MQVRPSFPGGRPDVWNVPPRLAHFTGRADLLDQQLTDEGTVAVCALHGLGGIGKTALAVEYAHRHSHSYDLVWWIPTEDPQLIPGHVSTLGVHLGVHLGLPDGADWSAVLDVLRRERLRWLLILDNIGDRALVGPFRPTDHFGRLLVTSRRAGLDGFGTQIAVPELPRRDAVDLLTRRIPALAPGTAGRIAQLLGDLPLAVEQAAGYLGETGMPPDDYAQLLRGRLGDMLHRGWVPDRPGITIANLWDLSLARLRADQPAAVGLLELCAACAAEAIPLDLFSDNIDELPAGPLHDAAADPLAWADTVGALVDYGLTRRDGPTLTVHRLTSAAVRTTMTPDQHTTTDATLIHLLRATLPAGIAGHPENWPRWRTVLPHLRTALDRHSDQDGSDENLTRDPTTLTP</sequence>
<dbReference type="PATRIC" id="fig|1502723.3.peg.940"/>
<keyword evidence="4" id="KW-1185">Reference proteome</keyword>
<evidence type="ECO:0000313" key="4">
    <source>
        <dbReference type="Proteomes" id="UP000032545"/>
    </source>
</evidence>
<dbReference type="InterPro" id="IPR027417">
    <property type="entry name" value="P-loop_NTPase"/>
</dbReference>
<comment type="caution">
    <text evidence="3">The sequence shown here is derived from an EMBL/GenBank/DDBJ whole genome shotgun (WGS) entry which is preliminary data.</text>
</comment>
<dbReference type="AlphaFoldDB" id="A0A0D8BHR3"/>
<dbReference type="PRINTS" id="PR00364">
    <property type="entry name" value="DISEASERSIST"/>
</dbReference>
<reference evidence="3 4" key="2">
    <citation type="journal article" date="2016" name="Genome Announc.">
        <title>Permanent Draft Genome Sequences for Two Variants of Frankia sp. Strain CpI1, the First Frankia Strain Isolated from Root Nodules of Comptonia peregrina.</title>
        <authorList>
            <person name="Oshone R."/>
            <person name="Hurst S.G.IV."/>
            <person name="Abebe-Akele F."/>
            <person name="Simpson S."/>
            <person name="Morris K."/>
            <person name="Thomas W.K."/>
            <person name="Tisa L.S."/>
        </authorList>
    </citation>
    <scope>NUCLEOTIDE SEQUENCE [LARGE SCALE GENOMIC DNA]</scope>
    <source>
        <strain evidence="4">CpI1-S</strain>
    </source>
</reference>
<evidence type="ECO:0000313" key="3">
    <source>
        <dbReference type="EMBL" id="KJE23615.1"/>
    </source>
</evidence>
<dbReference type="Proteomes" id="UP000032545">
    <property type="component" value="Unassembled WGS sequence"/>
</dbReference>
<feature type="region of interest" description="Disordered" evidence="1">
    <location>
        <begin position="383"/>
        <end position="404"/>
    </location>
</feature>
<name>A0A0D8BHR3_9ACTN</name>
<dbReference type="Pfam" id="PF00931">
    <property type="entry name" value="NB-ARC"/>
    <property type="match status" value="1"/>
</dbReference>
<reference evidence="4" key="1">
    <citation type="submission" date="2015-02" db="EMBL/GenBank/DDBJ databases">
        <title>Draft Genome of Frankia sp. CpI1-S.</title>
        <authorList>
            <person name="Oshone R.T."/>
            <person name="Ngom M."/>
            <person name="Ghodhbane-Gtari F."/>
            <person name="Gtari M."/>
            <person name="Morris K."/>
            <person name="Thomas K."/>
            <person name="Sen A."/>
            <person name="Tisa L.S."/>
        </authorList>
    </citation>
    <scope>NUCLEOTIDE SEQUENCE [LARGE SCALE GENOMIC DNA]</scope>
    <source>
        <strain evidence="4">CpI1-S</strain>
    </source>
</reference>
<evidence type="ECO:0000256" key="1">
    <source>
        <dbReference type="SAM" id="MobiDB-lite"/>
    </source>
</evidence>
<proteinExistence type="predicted"/>
<feature type="domain" description="NB-ARC" evidence="2">
    <location>
        <begin position="31"/>
        <end position="154"/>
    </location>
</feature>
<protein>
    <recommendedName>
        <fullName evidence="2">NB-ARC domain-containing protein</fullName>
    </recommendedName>
</protein>
<dbReference type="InterPro" id="IPR002182">
    <property type="entry name" value="NB-ARC"/>
</dbReference>
<organism evidence="3 4">
    <name type="scientific">Frankia torreyi</name>
    <dbReference type="NCBI Taxonomy" id="1856"/>
    <lineage>
        <taxon>Bacteria</taxon>
        <taxon>Bacillati</taxon>
        <taxon>Actinomycetota</taxon>
        <taxon>Actinomycetes</taxon>
        <taxon>Frankiales</taxon>
        <taxon>Frankiaceae</taxon>
        <taxon>Frankia</taxon>
    </lineage>
</organism>
<dbReference type="GO" id="GO:0043531">
    <property type="term" value="F:ADP binding"/>
    <property type="evidence" value="ECO:0007669"/>
    <property type="project" value="InterPro"/>
</dbReference>
<dbReference type="RefSeq" id="WP_052681031.1">
    <property type="nucleotide sequence ID" value="NZ_JYFN01000012.1"/>
</dbReference>
<dbReference type="EMBL" id="JYFN01000012">
    <property type="protein sequence ID" value="KJE23615.1"/>
    <property type="molecule type" value="Genomic_DNA"/>
</dbReference>
<evidence type="ECO:0000259" key="2">
    <source>
        <dbReference type="Pfam" id="PF00931"/>
    </source>
</evidence>
<dbReference type="PANTHER" id="PTHR35205:SF1">
    <property type="entry name" value="ZU5 DOMAIN-CONTAINING PROTEIN"/>
    <property type="match status" value="1"/>
</dbReference>
<gene>
    <name evidence="3" type="ORF">FF36_02064</name>
</gene>
<dbReference type="SUPFAM" id="SSF52540">
    <property type="entry name" value="P-loop containing nucleoside triphosphate hydrolases"/>
    <property type="match status" value="1"/>
</dbReference>
<accession>A0A0D8BHR3</accession>
<dbReference type="NCBIfam" id="NF040586">
    <property type="entry name" value="FxSxx_TPR"/>
    <property type="match status" value="1"/>
</dbReference>
<dbReference type="PANTHER" id="PTHR35205">
    <property type="entry name" value="NB-ARC AND TPR DOMAIN PROTEIN"/>
    <property type="match status" value="1"/>
</dbReference>
<dbReference type="Gene3D" id="3.40.50.300">
    <property type="entry name" value="P-loop containing nucleotide triphosphate hydrolases"/>
    <property type="match status" value="1"/>
</dbReference>